<organism evidence="6 7">
    <name type="scientific">Streptomyces axinellae</name>
    <dbReference type="NCBI Taxonomy" id="552788"/>
    <lineage>
        <taxon>Bacteria</taxon>
        <taxon>Bacillati</taxon>
        <taxon>Actinomycetota</taxon>
        <taxon>Actinomycetes</taxon>
        <taxon>Kitasatosporales</taxon>
        <taxon>Streptomycetaceae</taxon>
        <taxon>Streptomyces</taxon>
    </lineage>
</organism>
<comment type="caution">
    <text evidence="3">Lacks conserved residue(s) required for the propagation of feature annotation.</text>
</comment>
<dbReference type="EMBL" id="BAAARJ010000017">
    <property type="protein sequence ID" value="GAA2628231.1"/>
    <property type="molecule type" value="Genomic_DNA"/>
</dbReference>
<protein>
    <recommendedName>
        <fullName evidence="5">Response regulatory domain-containing protein</fullName>
    </recommendedName>
</protein>
<evidence type="ECO:0000256" key="2">
    <source>
        <dbReference type="ARBA" id="ARBA00022840"/>
    </source>
</evidence>
<evidence type="ECO:0000313" key="7">
    <source>
        <dbReference type="Proteomes" id="UP001501447"/>
    </source>
</evidence>
<dbReference type="Pfam" id="PF07811">
    <property type="entry name" value="TadE"/>
    <property type="match status" value="1"/>
</dbReference>
<feature type="compositionally biased region" description="Gly residues" evidence="4">
    <location>
        <begin position="443"/>
        <end position="455"/>
    </location>
</feature>
<evidence type="ECO:0000256" key="4">
    <source>
        <dbReference type="SAM" id="MobiDB-lite"/>
    </source>
</evidence>
<reference evidence="7" key="1">
    <citation type="journal article" date="2019" name="Int. J. Syst. Evol. Microbiol.">
        <title>The Global Catalogue of Microorganisms (GCM) 10K type strain sequencing project: providing services to taxonomists for standard genome sequencing and annotation.</title>
        <authorList>
            <consortium name="The Broad Institute Genomics Platform"/>
            <consortium name="The Broad Institute Genome Sequencing Center for Infectious Disease"/>
            <person name="Wu L."/>
            <person name="Ma J."/>
        </authorList>
    </citation>
    <scope>NUCLEOTIDE SEQUENCE [LARGE SCALE GENOMIC DNA]</scope>
    <source>
        <strain evidence="7">JCM 16373</strain>
    </source>
</reference>
<dbReference type="Gene3D" id="3.40.50.300">
    <property type="entry name" value="P-loop containing nucleotide triphosphate hydrolases"/>
    <property type="match status" value="1"/>
</dbReference>
<sequence>MVTRILPAVSDPDAARPVVTLLSQLPDSEPMPPATDSTSLLDTLARQAGASPAELPEVVLVHELIGPLPALELVREIALHFPAVAVVLATQDAGPGLYSAAMDAGARGVTALPLAYDELSARVAAASAWATGVRRHLGGGPDGGYGYGGFGYGPGGHGAGYGPGYGGPGGGRGGAGTVVTVSGAKGGVGTTLAAVQLALAARAAGRETALVDLDLQAGDVASYLDVRFRRSVADLAGIKDITPRVLQDAVYTHESGLGLLLAPGEGERGEEVDERAARQIIGALRARFEVVVVDCGTQMHAANAAAVELADRTVLFTTPDVISVRGAKRMVRLWDRLQIRKAEETLTVVNRASRHTEIQPQLISRVIGTPVARATVPAQFKELQSALDAGRMQDLDAKGSVRQALWGLAGELGLAAAGDGRGSGADAGARAGGGRRRGRSRQGRGGGGGAGGGSAEPGHRALPPGGGGGSVRDTDGGRRQQALPPGAPPGPPSASLASPASPASPGPGTRFGSDRGALASPRRRPVAPPGEGDRGSLTVEFAGMAPIVLVTLALLWQCVLIGYTFSLAGNAADEAARAATGAAAYGDPQGACEAAAREHLPAKWRGNSSISCSRGGGVWKANVDLRTPMLFPGAAGLPFTVNGEAGAAEEG</sequence>
<name>A0ABP6CUC7_9ACTN</name>
<dbReference type="Pfam" id="PF13614">
    <property type="entry name" value="AAA_31"/>
    <property type="match status" value="1"/>
</dbReference>
<dbReference type="PROSITE" id="PS50110">
    <property type="entry name" value="RESPONSE_REGULATORY"/>
    <property type="match status" value="1"/>
</dbReference>
<proteinExistence type="predicted"/>
<evidence type="ECO:0000313" key="6">
    <source>
        <dbReference type="EMBL" id="GAA2628231.1"/>
    </source>
</evidence>
<evidence type="ECO:0000259" key="5">
    <source>
        <dbReference type="PROSITE" id="PS50110"/>
    </source>
</evidence>
<dbReference type="RefSeq" id="WP_344568575.1">
    <property type="nucleotide sequence ID" value="NZ_BAAARJ010000017.1"/>
</dbReference>
<feature type="compositionally biased region" description="Low complexity" evidence="4">
    <location>
        <begin position="493"/>
        <end position="508"/>
    </location>
</feature>
<dbReference type="SUPFAM" id="SSF52540">
    <property type="entry name" value="P-loop containing nucleoside triphosphate hydrolases"/>
    <property type="match status" value="1"/>
</dbReference>
<feature type="domain" description="Response regulatory" evidence="5">
    <location>
        <begin position="4"/>
        <end position="127"/>
    </location>
</feature>
<dbReference type="InterPro" id="IPR025669">
    <property type="entry name" value="AAA_dom"/>
</dbReference>
<feature type="compositionally biased region" description="Basic residues" evidence="4">
    <location>
        <begin position="433"/>
        <end position="442"/>
    </location>
</feature>
<keyword evidence="7" id="KW-1185">Reference proteome</keyword>
<dbReference type="PANTHER" id="PTHR43384">
    <property type="entry name" value="SEPTUM SITE-DETERMINING PROTEIN MIND HOMOLOG, CHLOROPLASTIC-RELATED"/>
    <property type="match status" value="1"/>
</dbReference>
<feature type="region of interest" description="Disordered" evidence="4">
    <location>
        <begin position="416"/>
        <end position="532"/>
    </location>
</feature>
<comment type="caution">
    <text evidence="6">The sequence shown here is derived from an EMBL/GenBank/DDBJ whole genome shotgun (WGS) entry which is preliminary data.</text>
</comment>
<dbReference type="Proteomes" id="UP001501447">
    <property type="component" value="Unassembled WGS sequence"/>
</dbReference>
<accession>A0ABP6CUC7</accession>
<gene>
    <name evidence="6" type="ORF">GCM10009863_49120</name>
</gene>
<dbReference type="SUPFAM" id="SSF52172">
    <property type="entry name" value="CheY-like"/>
    <property type="match status" value="1"/>
</dbReference>
<dbReference type="Gene3D" id="3.40.50.2300">
    <property type="match status" value="1"/>
</dbReference>
<evidence type="ECO:0000256" key="3">
    <source>
        <dbReference type="PROSITE-ProRule" id="PRU00169"/>
    </source>
</evidence>
<dbReference type="InterPro" id="IPR012495">
    <property type="entry name" value="TadE-like_dom"/>
</dbReference>
<dbReference type="InterPro" id="IPR027417">
    <property type="entry name" value="P-loop_NTPase"/>
</dbReference>
<evidence type="ECO:0000256" key="1">
    <source>
        <dbReference type="ARBA" id="ARBA00022741"/>
    </source>
</evidence>
<dbReference type="InterPro" id="IPR001789">
    <property type="entry name" value="Sig_transdc_resp-reg_receiver"/>
</dbReference>
<keyword evidence="2" id="KW-0067">ATP-binding</keyword>
<dbReference type="PANTHER" id="PTHR43384:SF6">
    <property type="entry name" value="SEPTUM SITE-DETERMINING PROTEIN MIND HOMOLOG, CHLOROPLASTIC"/>
    <property type="match status" value="1"/>
</dbReference>
<dbReference type="InterPro" id="IPR011006">
    <property type="entry name" value="CheY-like_superfamily"/>
</dbReference>
<dbReference type="InterPro" id="IPR050625">
    <property type="entry name" value="ParA/MinD_ATPase"/>
</dbReference>
<keyword evidence="1" id="KW-0547">Nucleotide-binding</keyword>